<gene>
    <name evidence="2" type="ORF">BO78DRAFT_403529</name>
</gene>
<dbReference type="STRING" id="1448318.A0A319ETZ9"/>
<organism evidence="2 3">
    <name type="scientific">Aspergillus sclerotiicarbonarius (strain CBS 121057 / IBT 28362)</name>
    <dbReference type="NCBI Taxonomy" id="1448318"/>
    <lineage>
        <taxon>Eukaryota</taxon>
        <taxon>Fungi</taxon>
        <taxon>Dikarya</taxon>
        <taxon>Ascomycota</taxon>
        <taxon>Pezizomycotina</taxon>
        <taxon>Eurotiomycetes</taxon>
        <taxon>Eurotiomycetidae</taxon>
        <taxon>Eurotiales</taxon>
        <taxon>Aspergillaceae</taxon>
        <taxon>Aspergillus</taxon>
        <taxon>Aspergillus subgen. Circumdati</taxon>
    </lineage>
</organism>
<dbReference type="Gene3D" id="3.40.50.1820">
    <property type="entry name" value="alpha/beta hydrolase"/>
    <property type="match status" value="1"/>
</dbReference>
<dbReference type="SUPFAM" id="SSF53474">
    <property type="entry name" value="alpha/beta-Hydrolases"/>
    <property type="match status" value="1"/>
</dbReference>
<dbReference type="InterPro" id="IPR029058">
    <property type="entry name" value="AB_hydrolase_fold"/>
</dbReference>
<evidence type="ECO:0000313" key="2">
    <source>
        <dbReference type="EMBL" id="PYI10968.1"/>
    </source>
</evidence>
<dbReference type="Proteomes" id="UP000248423">
    <property type="component" value="Unassembled WGS sequence"/>
</dbReference>
<evidence type="ECO:0000313" key="3">
    <source>
        <dbReference type="Proteomes" id="UP000248423"/>
    </source>
</evidence>
<accession>A0A319ETZ9</accession>
<dbReference type="GO" id="GO:0016787">
    <property type="term" value="F:hydrolase activity"/>
    <property type="evidence" value="ECO:0007669"/>
    <property type="project" value="UniProtKB-KW"/>
</dbReference>
<proteinExistence type="predicted"/>
<sequence length="236" mass="25911">MTSLPTLLFVPGAWHSPESYRRVVDQLEAVGYESDLVHLPSVGPAQHLPDFSADVVHIRGHIQRLVDAGKKVVVVVHSYGGIPSSEAVKGLDWDTRQKNGQAGGVVHLFYCCSFIVPEGKSLIGAFGGNDLPWFDISEDGLEVNPARPDEIFYNDMSDEDTYHSPCTYAAWKDVPCTYLYCAQDAAIPLAVQRMMVEELAAGYPIRTEFVDASHSPFFSKPTEVALALRRAAGEEV</sequence>
<dbReference type="Pfam" id="PF12697">
    <property type="entry name" value="Abhydrolase_6"/>
    <property type="match status" value="1"/>
</dbReference>
<dbReference type="InterPro" id="IPR000073">
    <property type="entry name" value="AB_hydrolase_1"/>
</dbReference>
<name>A0A319ETZ9_ASPSB</name>
<dbReference type="InterPro" id="IPR052897">
    <property type="entry name" value="Sec-Metab_Biosynth_Hydrolase"/>
</dbReference>
<reference evidence="2 3" key="1">
    <citation type="submission" date="2018-02" db="EMBL/GenBank/DDBJ databases">
        <title>The genomes of Aspergillus section Nigri reveals drivers in fungal speciation.</title>
        <authorList>
            <consortium name="DOE Joint Genome Institute"/>
            <person name="Vesth T.C."/>
            <person name="Nybo J."/>
            <person name="Theobald S."/>
            <person name="Brandl J."/>
            <person name="Frisvad J.C."/>
            <person name="Nielsen K.F."/>
            <person name="Lyhne E.K."/>
            <person name="Kogle M.E."/>
            <person name="Kuo A."/>
            <person name="Riley R."/>
            <person name="Clum A."/>
            <person name="Nolan M."/>
            <person name="Lipzen A."/>
            <person name="Salamov A."/>
            <person name="Henrissat B."/>
            <person name="Wiebenga A."/>
            <person name="De vries R.P."/>
            <person name="Grigoriev I.V."/>
            <person name="Mortensen U.H."/>
            <person name="Andersen M.R."/>
            <person name="Baker S.E."/>
        </authorList>
    </citation>
    <scope>NUCLEOTIDE SEQUENCE [LARGE SCALE GENOMIC DNA]</scope>
    <source>
        <strain evidence="2 3">CBS 121057</strain>
    </source>
</reference>
<protein>
    <submittedName>
        <fullName evidence="2">Alpha/beta-hydrolase</fullName>
    </submittedName>
</protein>
<evidence type="ECO:0000259" key="1">
    <source>
        <dbReference type="Pfam" id="PF12697"/>
    </source>
</evidence>
<dbReference type="PANTHER" id="PTHR37017:SF11">
    <property type="entry name" value="ESTERASE_LIPASE_THIOESTERASE DOMAIN-CONTAINING PROTEIN"/>
    <property type="match status" value="1"/>
</dbReference>
<dbReference type="AlphaFoldDB" id="A0A319ETZ9"/>
<dbReference type="EMBL" id="KZ826319">
    <property type="protein sequence ID" value="PYI10968.1"/>
    <property type="molecule type" value="Genomic_DNA"/>
</dbReference>
<dbReference type="VEuPathDB" id="FungiDB:BO78DRAFT_403529"/>
<dbReference type="OrthoDB" id="408373at2759"/>
<feature type="domain" description="AB hydrolase-1" evidence="1">
    <location>
        <begin position="7"/>
        <end position="225"/>
    </location>
</feature>
<keyword evidence="2" id="KW-0378">Hydrolase</keyword>
<dbReference type="PANTHER" id="PTHR37017">
    <property type="entry name" value="AB HYDROLASE-1 DOMAIN-CONTAINING PROTEIN-RELATED"/>
    <property type="match status" value="1"/>
</dbReference>
<keyword evidence="3" id="KW-1185">Reference proteome</keyword>